<proteinExistence type="predicted"/>
<comment type="caution">
    <text evidence="1">The sequence shown here is derived from an EMBL/GenBank/DDBJ whole genome shotgun (WGS) entry which is preliminary data.</text>
</comment>
<dbReference type="EMBL" id="BART01007025">
    <property type="protein sequence ID" value="GAG53697.1"/>
    <property type="molecule type" value="Genomic_DNA"/>
</dbReference>
<gene>
    <name evidence="1" type="ORF">S01H4_16034</name>
</gene>
<name>X0Z5L8_9ZZZZ</name>
<feature type="non-terminal residue" evidence="1">
    <location>
        <position position="1"/>
    </location>
</feature>
<evidence type="ECO:0000313" key="1">
    <source>
        <dbReference type="EMBL" id="GAG53697.1"/>
    </source>
</evidence>
<sequence length="31" mass="3508">IQPIAACPEGNELINIKPKMSYKMEFTGKKK</sequence>
<organism evidence="1">
    <name type="scientific">marine sediment metagenome</name>
    <dbReference type="NCBI Taxonomy" id="412755"/>
    <lineage>
        <taxon>unclassified sequences</taxon>
        <taxon>metagenomes</taxon>
        <taxon>ecological metagenomes</taxon>
    </lineage>
</organism>
<dbReference type="AlphaFoldDB" id="X0Z5L8"/>
<reference evidence="1" key="1">
    <citation type="journal article" date="2014" name="Front. Microbiol.">
        <title>High frequency of phylogenetically diverse reductive dehalogenase-homologous genes in deep subseafloor sedimentary metagenomes.</title>
        <authorList>
            <person name="Kawai M."/>
            <person name="Futagami T."/>
            <person name="Toyoda A."/>
            <person name="Takaki Y."/>
            <person name="Nishi S."/>
            <person name="Hori S."/>
            <person name="Arai W."/>
            <person name="Tsubouchi T."/>
            <person name="Morono Y."/>
            <person name="Uchiyama I."/>
            <person name="Ito T."/>
            <person name="Fujiyama A."/>
            <person name="Inagaki F."/>
            <person name="Takami H."/>
        </authorList>
    </citation>
    <scope>NUCLEOTIDE SEQUENCE</scope>
    <source>
        <strain evidence="1">Expedition CK06-06</strain>
    </source>
</reference>
<accession>X0Z5L8</accession>
<protein>
    <submittedName>
        <fullName evidence="1">Uncharacterized protein</fullName>
    </submittedName>
</protein>